<dbReference type="PROSITE" id="PS51755">
    <property type="entry name" value="OMPR_PHOB"/>
    <property type="match status" value="1"/>
</dbReference>
<evidence type="ECO:0000256" key="1">
    <source>
        <dbReference type="ARBA" id="ARBA00004496"/>
    </source>
</evidence>
<sequence length="228" mass="25083">MAQRILVVDDDPTIRRTLRINLRARGYEVEEVGSGADALATHADAPADLVVLDLGLPDLDGVEVLRRIRSRSQVPVVVLSARHQSDDKVEALDEGADDYVTKPFGMDELMARIRSAMRRGTGEADTLAGVAPVVTEAFTVDFATLDATRGGEPVHLTPTEWRLLAELARHRGTVVTQADLLRAVWGPGYGRESNYLRVYSNQLRRKLEADPARPVHIVTEPGIGYRLL</sequence>
<reference evidence="12 13" key="1">
    <citation type="submission" date="2019-07" db="EMBL/GenBank/DDBJ databases">
        <title>Whole genome shotgun sequence of Knoellia locipacati NBRC 109775.</title>
        <authorList>
            <person name="Hosoyama A."/>
            <person name="Uohara A."/>
            <person name="Ohji S."/>
            <person name="Ichikawa N."/>
        </authorList>
    </citation>
    <scope>NUCLEOTIDE SEQUENCE [LARGE SCALE GENOMIC DNA]</scope>
    <source>
        <strain evidence="12 13">NBRC 109775</strain>
    </source>
</reference>
<keyword evidence="7" id="KW-0804">Transcription</keyword>
<accession>A0A512SYF6</accession>
<feature type="domain" description="OmpR/PhoB-type" evidence="11">
    <location>
        <begin position="130"/>
        <end position="228"/>
    </location>
</feature>
<evidence type="ECO:0000256" key="4">
    <source>
        <dbReference type="ARBA" id="ARBA00023012"/>
    </source>
</evidence>
<evidence type="ECO:0000256" key="6">
    <source>
        <dbReference type="ARBA" id="ARBA00023125"/>
    </source>
</evidence>
<dbReference type="Gene3D" id="3.40.50.2300">
    <property type="match status" value="1"/>
</dbReference>
<dbReference type="FunFam" id="3.40.50.2300:FF:000021">
    <property type="entry name" value="Two-component system response regulator KdpE"/>
    <property type="match status" value="1"/>
</dbReference>
<feature type="domain" description="Response regulatory" evidence="10">
    <location>
        <begin position="4"/>
        <end position="117"/>
    </location>
</feature>
<dbReference type="SMART" id="SM00448">
    <property type="entry name" value="REC"/>
    <property type="match status" value="1"/>
</dbReference>
<dbReference type="AlphaFoldDB" id="A0A512SYF6"/>
<dbReference type="PANTHER" id="PTHR48111:SF50">
    <property type="entry name" value="KDP OPERON TRANSCRIPTIONAL REGULATORY PROTEIN KDPE"/>
    <property type="match status" value="1"/>
</dbReference>
<dbReference type="Gene3D" id="1.10.10.10">
    <property type="entry name" value="Winged helix-like DNA-binding domain superfamily/Winged helix DNA-binding domain"/>
    <property type="match status" value="1"/>
</dbReference>
<dbReference type="GO" id="GO:0045893">
    <property type="term" value="P:positive regulation of DNA-templated transcription"/>
    <property type="evidence" value="ECO:0007669"/>
    <property type="project" value="UniProtKB-ARBA"/>
</dbReference>
<comment type="caution">
    <text evidence="12">The sequence shown here is derived from an EMBL/GenBank/DDBJ whole genome shotgun (WGS) entry which is preliminary data.</text>
</comment>
<dbReference type="GO" id="GO:0042802">
    <property type="term" value="F:identical protein binding"/>
    <property type="evidence" value="ECO:0007669"/>
    <property type="project" value="UniProtKB-ARBA"/>
</dbReference>
<name>A0A512SYF6_9MICO</name>
<dbReference type="Gene3D" id="6.10.250.690">
    <property type="match status" value="1"/>
</dbReference>
<dbReference type="InterPro" id="IPR036388">
    <property type="entry name" value="WH-like_DNA-bd_sf"/>
</dbReference>
<keyword evidence="6 9" id="KW-0238">DNA-binding</keyword>
<dbReference type="Pfam" id="PF00072">
    <property type="entry name" value="Response_reg"/>
    <property type="match status" value="1"/>
</dbReference>
<evidence type="ECO:0000256" key="3">
    <source>
        <dbReference type="ARBA" id="ARBA00022553"/>
    </source>
</evidence>
<dbReference type="InterPro" id="IPR001789">
    <property type="entry name" value="Sig_transdc_resp-reg_receiver"/>
</dbReference>
<dbReference type="CDD" id="cd17620">
    <property type="entry name" value="REC_OmpR_KdpE-like"/>
    <property type="match status" value="1"/>
</dbReference>
<dbReference type="InterPro" id="IPR001867">
    <property type="entry name" value="OmpR/PhoB-type_DNA-bd"/>
</dbReference>
<dbReference type="Pfam" id="PF00486">
    <property type="entry name" value="Trans_reg_C"/>
    <property type="match status" value="1"/>
</dbReference>
<evidence type="ECO:0000259" key="10">
    <source>
        <dbReference type="PROSITE" id="PS50110"/>
    </source>
</evidence>
<evidence type="ECO:0000259" key="11">
    <source>
        <dbReference type="PROSITE" id="PS51755"/>
    </source>
</evidence>
<dbReference type="Proteomes" id="UP000321793">
    <property type="component" value="Unassembled WGS sequence"/>
</dbReference>
<keyword evidence="13" id="KW-1185">Reference proteome</keyword>
<dbReference type="CDD" id="cd00383">
    <property type="entry name" value="trans_reg_C"/>
    <property type="match status" value="1"/>
</dbReference>
<dbReference type="GO" id="GO:0005829">
    <property type="term" value="C:cytosol"/>
    <property type="evidence" value="ECO:0007669"/>
    <property type="project" value="TreeGrafter"/>
</dbReference>
<dbReference type="GO" id="GO:0000156">
    <property type="term" value="F:phosphorelay response regulator activity"/>
    <property type="evidence" value="ECO:0007669"/>
    <property type="project" value="TreeGrafter"/>
</dbReference>
<feature type="DNA-binding region" description="OmpR/PhoB-type" evidence="9">
    <location>
        <begin position="130"/>
        <end position="228"/>
    </location>
</feature>
<protein>
    <submittedName>
        <fullName evidence="12">DNA-binding response regulator</fullName>
    </submittedName>
</protein>
<dbReference type="GO" id="GO:0032993">
    <property type="term" value="C:protein-DNA complex"/>
    <property type="evidence" value="ECO:0007669"/>
    <property type="project" value="TreeGrafter"/>
</dbReference>
<keyword evidence="2" id="KW-0963">Cytoplasm</keyword>
<evidence type="ECO:0000256" key="8">
    <source>
        <dbReference type="PROSITE-ProRule" id="PRU00169"/>
    </source>
</evidence>
<dbReference type="SMART" id="SM00862">
    <property type="entry name" value="Trans_reg_C"/>
    <property type="match status" value="1"/>
</dbReference>
<evidence type="ECO:0000256" key="2">
    <source>
        <dbReference type="ARBA" id="ARBA00022490"/>
    </source>
</evidence>
<keyword evidence="4" id="KW-0902">Two-component regulatory system</keyword>
<evidence type="ECO:0000256" key="5">
    <source>
        <dbReference type="ARBA" id="ARBA00023015"/>
    </source>
</evidence>
<dbReference type="PANTHER" id="PTHR48111">
    <property type="entry name" value="REGULATOR OF RPOS"/>
    <property type="match status" value="1"/>
</dbReference>
<dbReference type="RefSeq" id="WP_147062711.1">
    <property type="nucleotide sequence ID" value="NZ_BAABDN010000001.1"/>
</dbReference>
<dbReference type="InterPro" id="IPR011006">
    <property type="entry name" value="CheY-like_superfamily"/>
</dbReference>
<keyword evidence="5" id="KW-0805">Transcription regulation</keyword>
<keyword evidence="3 8" id="KW-0597">Phosphoprotein</keyword>
<dbReference type="GO" id="GO:0000987">
    <property type="term" value="F:cis-regulatory region sequence-specific DNA binding"/>
    <property type="evidence" value="ECO:0007669"/>
    <property type="project" value="UniProtKB-ARBA"/>
</dbReference>
<dbReference type="SUPFAM" id="SSF52172">
    <property type="entry name" value="CheY-like"/>
    <property type="match status" value="1"/>
</dbReference>
<evidence type="ECO:0000256" key="9">
    <source>
        <dbReference type="PROSITE-ProRule" id="PRU01091"/>
    </source>
</evidence>
<dbReference type="OrthoDB" id="3197131at2"/>
<dbReference type="EMBL" id="BKBA01000003">
    <property type="protein sequence ID" value="GEQ12972.1"/>
    <property type="molecule type" value="Genomic_DNA"/>
</dbReference>
<evidence type="ECO:0000313" key="12">
    <source>
        <dbReference type="EMBL" id="GEQ12972.1"/>
    </source>
</evidence>
<proteinExistence type="predicted"/>
<evidence type="ECO:0000313" key="13">
    <source>
        <dbReference type="Proteomes" id="UP000321793"/>
    </source>
</evidence>
<gene>
    <name evidence="12" type="ORF">KLO01_10190</name>
</gene>
<dbReference type="InterPro" id="IPR039420">
    <property type="entry name" value="WalR-like"/>
</dbReference>
<dbReference type="SUPFAM" id="SSF46894">
    <property type="entry name" value="C-terminal effector domain of the bipartite response regulators"/>
    <property type="match status" value="1"/>
</dbReference>
<evidence type="ECO:0000256" key="7">
    <source>
        <dbReference type="ARBA" id="ARBA00023163"/>
    </source>
</evidence>
<organism evidence="12 13">
    <name type="scientific">Knoellia locipacati</name>
    <dbReference type="NCBI Taxonomy" id="882824"/>
    <lineage>
        <taxon>Bacteria</taxon>
        <taxon>Bacillati</taxon>
        <taxon>Actinomycetota</taxon>
        <taxon>Actinomycetes</taxon>
        <taxon>Micrococcales</taxon>
        <taxon>Intrasporangiaceae</taxon>
        <taxon>Knoellia</taxon>
    </lineage>
</organism>
<dbReference type="PROSITE" id="PS50110">
    <property type="entry name" value="RESPONSE_REGULATORY"/>
    <property type="match status" value="1"/>
</dbReference>
<dbReference type="InterPro" id="IPR016032">
    <property type="entry name" value="Sig_transdc_resp-reg_C-effctor"/>
</dbReference>
<feature type="modified residue" description="4-aspartylphosphate" evidence="8">
    <location>
        <position position="53"/>
    </location>
</feature>
<comment type="subcellular location">
    <subcellularLocation>
        <location evidence="1">Cytoplasm</location>
    </subcellularLocation>
</comment>